<dbReference type="Proteomes" id="UP000266673">
    <property type="component" value="Unassembled WGS sequence"/>
</dbReference>
<keyword evidence="3" id="KW-1185">Reference proteome</keyword>
<keyword evidence="1" id="KW-1133">Transmembrane helix</keyword>
<feature type="transmembrane region" description="Helical" evidence="1">
    <location>
        <begin position="45"/>
        <end position="70"/>
    </location>
</feature>
<accession>A0A397UC05</accession>
<keyword evidence="1" id="KW-0812">Transmembrane</keyword>
<protein>
    <submittedName>
        <fullName evidence="2">Uncharacterized protein</fullName>
    </submittedName>
</protein>
<gene>
    <name evidence="2" type="ORF">C2G38_2115723</name>
</gene>
<keyword evidence="1" id="KW-0472">Membrane</keyword>
<organism evidence="2 3">
    <name type="scientific">Gigaspora rosea</name>
    <dbReference type="NCBI Taxonomy" id="44941"/>
    <lineage>
        <taxon>Eukaryota</taxon>
        <taxon>Fungi</taxon>
        <taxon>Fungi incertae sedis</taxon>
        <taxon>Mucoromycota</taxon>
        <taxon>Glomeromycotina</taxon>
        <taxon>Glomeromycetes</taxon>
        <taxon>Diversisporales</taxon>
        <taxon>Gigasporaceae</taxon>
        <taxon>Gigaspora</taxon>
    </lineage>
</organism>
<proteinExistence type="predicted"/>
<evidence type="ECO:0000313" key="3">
    <source>
        <dbReference type="Proteomes" id="UP000266673"/>
    </source>
</evidence>
<reference evidence="2 3" key="1">
    <citation type="submission" date="2018-06" db="EMBL/GenBank/DDBJ databases">
        <title>Comparative genomics reveals the genomic features of Rhizophagus irregularis, R. cerebriforme, R. diaphanum and Gigaspora rosea, and their symbiotic lifestyle signature.</title>
        <authorList>
            <person name="Morin E."/>
            <person name="San Clemente H."/>
            <person name="Chen E.C.H."/>
            <person name="De La Providencia I."/>
            <person name="Hainaut M."/>
            <person name="Kuo A."/>
            <person name="Kohler A."/>
            <person name="Murat C."/>
            <person name="Tang N."/>
            <person name="Roy S."/>
            <person name="Loubradou J."/>
            <person name="Henrissat B."/>
            <person name="Grigoriev I.V."/>
            <person name="Corradi N."/>
            <person name="Roux C."/>
            <person name="Martin F.M."/>
        </authorList>
    </citation>
    <scope>NUCLEOTIDE SEQUENCE [LARGE SCALE GENOMIC DNA]</scope>
    <source>
        <strain evidence="2 3">DAOM 194757</strain>
    </source>
</reference>
<dbReference type="AlphaFoldDB" id="A0A397UC05"/>
<dbReference type="EMBL" id="QKWP01001789">
    <property type="protein sequence ID" value="RIB06577.1"/>
    <property type="molecule type" value="Genomic_DNA"/>
</dbReference>
<comment type="caution">
    <text evidence="2">The sequence shown here is derived from an EMBL/GenBank/DDBJ whole genome shotgun (WGS) entry which is preliminary data.</text>
</comment>
<evidence type="ECO:0000256" key="1">
    <source>
        <dbReference type="SAM" id="Phobius"/>
    </source>
</evidence>
<sequence length="80" mass="9433">MLAFLLSRWCISVRLFSLLFVFNLFHCFFACFTAFCLLRFCLSCFCLSASLLLFACLLLFLYFCFFSFMFCLHSLPFSCC</sequence>
<evidence type="ECO:0000313" key="2">
    <source>
        <dbReference type="EMBL" id="RIB06577.1"/>
    </source>
</evidence>
<name>A0A397UC05_9GLOM</name>
<feature type="transmembrane region" description="Helical" evidence="1">
    <location>
        <begin position="15"/>
        <end position="38"/>
    </location>
</feature>